<dbReference type="EMBL" id="QGGH01000004">
    <property type="protein sequence ID" value="PWJ91198.1"/>
    <property type="molecule type" value="Genomic_DNA"/>
</dbReference>
<dbReference type="GO" id="GO:0004803">
    <property type="term" value="F:transposase activity"/>
    <property type="evidence" value="ECO:0007669"/>
    <property type="project" value="InterPro"/>
</dbReference>
<dbReference type="SUPFAM" id="SSF46689">
    <property type="entry name" value="Homeodomain-like"/>
    <property type="match status" value="1"/>
</dbReference>
<reference evidence="2 3" key="1">
    <citation type="submission" date="2018-05" db="EMBL/GenBank/DDBJ databases">
        <title>Genomic Encyclopedia of Type Strains, Phase IV (KMG-IV): sequencing the most valuable type-strain genomes for metagenomic binning, comparative biology and taxonomic classification.</title>
        <authorList>
            <person name="Goeker M."/>
        </authorList>
    </citation>
    <scope>NUCLEOTIDE SEQUENCE [LARGE SCALE GENOMIC DNA]</scope>
    <source>
        <strain evidence="2 3">DSM 2626</strain>
    </source>
</reference>
<dbReference type="RefSeq" id="WP_109666679.1">
    <property type="nucleotide sequence ID" value="NZ_QGGH01000004.1"/>
</dbReference>
<evidence type="ECO:0000256" key="1">
    <source>
        <dbReference type="SAM" id="MobiDB-lite"/>
    </source>
</evidence>
<comment type="caution">
    <text evidence="2">The sequence shown here is derived from an EMBL/GenBank/DDBJ whole genome shotgun (WGS) entry which is preliminary data.</text>
</comment>
<dbReference type="GeneID" id="61053212"/>
<accession>A0A8E2WEY7</accession>
<dbReference type="InterPro" id="IPR009057">
    <property type="entry name" value="Homeodomain-like_sf"/>
</dbReference>
<dbReference type="GO" id="GO:0006313">
    <property type="term" value="P:DNA transposition"/>
    <property type="evidence" value="ECO:0007669"/>
    <property type="project" value="InterPro"/>
</dbReference>
<dbReference type="Proteomes" id="UP000245631">
    <property type="component" value="Unassembled WGS sequence"/>
</dbReference>
<gene>
    <name evidence="2" type="ORF">C8D77_104546</name>
</gene>
<dbReference type="AlphaFoldDB" id="A0A8E2WEY7"/>
<organism evidence="2 3">
    <name type="scientific">Rhizobium loti</name>
    <name type="common">Mesorhizobium loti</name>
    <dbReference type="NCBI Taxonomy" id="381"/>
    <lineage>
        <taxon>Bacteria</taxon>
        <taxon>Pseudomonadati</taxon>
        <taxon>Pseudomonadota</taxon>
        <taxon>Alphaproteobacteria</taxon>
        <taxon>Hyphomicrobiales</taxon>
        <taxon>Phyllobacteriaceae</taxon>
        <taxon>Mesorhizobium</taxon>
    </lineage>
</organism>
<protein>
    <submittedName>
        <fullName evidence="2">Transposase</fullName>
    </submittedName>
</protein>
<sequence length="229" mass="25479">MRRQTRPFTVEVKQKRNYQKRGHSIWSDVDLSAAIADTTREELKDMDLPNRRLIDSNVIALDAEHAHKPRAEYLMANPLDAESVETATEHAPKGRTPETKKKTPPSRKAKTEPGRKNGANTASPAKEATATAAAVRSARKVYSGEERAQKLAQVETSISGGTTLKSAVKQAGISEQTYYHWKRAAAPRSDGDDLKDLVALEKENKRLKSLLAERLRTENAELKRKLGLQ</sequence>
<dbReference type="Pfam" id="PF01527">
    <property type="entry name" value="HTH_Tnp_1"/>
    <property type="match status" value="1"/>
</dbReference>
<evidence type="ECO:0000313" key="3">
    <source>
        <dbReference type="Proteomes" id="UP000245631"/>
    </source>
</evidence>
<dbReference type="GO" id="GO:0003677">
    <property type="term" value="F:DNA binding"/>
    <property type="evidence" value="ECO:0007669"/>
    <property type="project" value="InterPro"/>
</dbReference>
<name>A0A8E2WEY7_RHILI</name>
<proteinExistence type="predicted"/>
<evidence type="ECO:0000313" key="2">
    <source>
        <dbReference type="EMBL" id="PWJ91198.1"/>
    </source>
</evidence>
<feature type="region of interest" description="Disordered" evidence="1">
    <location>
        <begin position="84"/>
        <end position="130"/>
    </location>
</feature>
<feature type="compositionally biased region" description="Basic and acidic residues" evidence="1">
    <location>
        <begin position="87"/>
        <end position="101"/>
    </location>
</feature>
<dbReference type="InterPro" id="IPR002514">
    <property type="entry name" value="Transposase_8"/>
</dbReference>